<sequence length="150" mass="17775">QSFFLINQIFETLGKKIKISKILIFYCFLQIFWKKDWPIVTSWLKTEEAQQWIIEDKEMVDIEEISIELEKMGSNADIKQLKVFLNICVLISCLGEIGTTKVLILSGIQFSFLCCLSWTELCSLCTSFYMYIFVLFFFLYTFIDQNIFFK</sequence>
<keyword evidence="3" id="KW-1185">Reference proteome</keyword>
<keyword evidence="1" id="KW-0472">Membrane</keyword>
<evidence type="ECO:0000256" key="1">
    <source>
        <dbReference type="SAM" id="Phobius"/>
    </source>
</evidence>
<organism evidence="2 3">
    <name type="scientific">Reticulomyxa filosa</name>
    <dbReference type="NCBI Taxonomy" id="46433"/>
    <lineage>
        <taxon>Eukaryota</taxon>
        <taxon>Sar</taxon>
        <taxon>Rhizaria</taxon>
        <taxon>Retaria</taxon>
        <taxon>Foraminifera</taxon>
        <taxon>Monothalamids</taxon>
        <taxon>Reticulomyxidae</taxon>
        <taxon>Reticulomyxa</taxon>
    </lineage>
</organism>
<reference evidence="2 3" key="1">
    <citation type="journal article" date="2013" name="Curr. Biol.">
        <title>The Genome of the Foraminiferan Reticulomyxa filosa.</title>
        <authorList>
            <person name="Glockner G."/>
            <person name="Hulsmann N."/>
            <person name="Schleicher M."/>
            <person name="Noegel A.A."/>
            <person name="Eichinger L."/>
            <person name="Gallinger C."/>
            <person name="Pawlowski J."/>
            <person name="Sierra R."/>
            <person name="Euteneuer U."/>
            <person name="Pillet L."/>
            <person name="Moustafa A."/>
            <person name="Platzer M."/>
            <person name="Groth M."/>
            <person name="Szafranski K."/>
            <person name="Schliwa M."/>
        </authorList>
    </citation>
    <scope>NUCLEOTIDE SEQUENCE [LARGE SCALE GENOMIC DNA]</scope>
</reference>
<dbReference type="Proteomes" id="UP000023152">
    <property type="component" value="Unassembled WGS sequence"/>
</dbReference>
<feature type="transmembrane region" description="Helical" evidence="1">
    <location>
        <begin position="83"/>
        <end position="108"/>
    </location>
</feature>
<name>X6M3C5_RETFI</name>
<gene>
    <name evidence="2" type="ORF">RFI_29867</name>
</gene>
<proteinExistence type="predicted"/>
<dbReference type="AlphaFoldDB" id="X6M3C5"/>
<keyword evidence="1" id="KW-0812">Transmembrane</keyword>
<evidence type="ECO:0000313" key="3">
    <source>
        <dbReference type="Proteomes" id="UP000023152"/>
    </source>
</evidence>
<feature type="non-terminal residue" evidence="2">
    <location>
        <position position="1"/>
    </location>
</feature>
<dbReference type="EMBL" id="ASPP01026090">
    <property type="protein sequence ID" value="ETO07525.1"/>
    <property type="molecule type" value="Genomic_DNA"/>
</dbReference>
<accession>X6M3C5</accession>
<evidence type="ECO:0000313" key="2">
    <source>
        <dbReference type="EMBL" id="ETO07525.1"/>
    </source>
</evidence>
<protein>
    <submittedName>
        <fullName evidence="2">Uncharacterized protein</fullName>
    </submittedName>
</protein>
<comment type="caution">
    <text evidence="2">The sequence shown here is derived from an EMBL/GenBank/DDBJ whole genome shotgun (WGS) entry which is preliminary data.</text>
</comment>
<keyword evidence="1" id="KW-1133">Transmembrane helix</keyword>
<feature type="transmembrane region" description="Helical" evidence="1">
    <location>
        <begin position="128"/>
        <end position="149"/>
    </location>
</feature>